<keyword evidence="4 6" id="KW-1133">Transmembrane helix</keyword>
<gene>
    <name evidence="8" type="ORF">SAMN05421740_103371</name>
</gene>
<evidence type="ECO:0000256" key="3">
    <source>
        <dbReference type="ARBA" id="ARBA00022692"/>
    </source>
</evidence>
<reference evidence="9" key="1">
    <citation type="submission" date="2016-10" db="EMBL/GenBank/DDBJ databases">
        <authorList>
            <person name="Varghese N."/>
            <person name="Submissions S."/>
        </authorList>
    </citation>
    <scope>NUCLEOTIDE SEQUENCE [LARGE SCALE GENOMIC DNA]</scope>
    <source>
        <strain evidence="9">Jip14</strain>
    </source>
</reference>
<evidence type="ECO:0000256" key="2">
    <source>
        <dbReference type="ARBA" id="ARBA00009399"/>
    </source>
</evidence>
<feature type="transmembrane region" description="Helical" evidence="6">
    <location>
        <begin position="104"/>
        <end position="122"/>
    </location>
</feature>
<feature type="transmembrane region" description="Helical" evidence="6">
    <location>
        <begin position="12"/>
        <end position="32"/>
    </location>
</feature>
<dbReference type="PANTHER" id="PTHR38459">
    <property type="entry name" value="PROPHAGE BACTOPRENOL-LINKED GLUCOSE TRANSLOCASE HOMOLOG"/>
    <property type="match status" value="1"/>
</dbReference>
<evidence type="ECO:0000313" key="8">
    <source>
        <dbReference type="EMBL" id="SEL06393.1"/>
    </source>
</evidence>
<keyword evidence="5 6" id="KW-0472">Membrane</keyword>
<evidence type="ECO:0000259" key="7">
    <source>
        <dbReference type="Pfam" id="PF04138"/>
    </source>
</evidence>
<dbReference type="GO" id="GO:0000271">
    <property type="term" value="P:polysaccharide biosynthetic process"/>
    <property type="evidence" value="ECO:0007669"/>
    <property type="project" value="InterPro"/>
</dbReference>
<name>A0A1H7M5A0_9SPHI</name>
<dbReference type="STRING" id="332977.SAMN05421740_103371"/>
<evidence type="ECO:0000256" key="1">
    <source>
        <dbReference type="ARBA" id="ARBA00004141"/>
    </source>
</evidence>
<dbReference type="OrthoDB" id="9812049at2"/>
<feature type="domain" description="GtrA/DPMS transmembrane" evidence="7">
    <location>
        <begin position="13"/>
        <end position="129"/>
    </location>
</feature>
<evidence type="ECO:0000256" key="5">
    <source>
        <dbReference type="ARBA" id="ARBA00023136"/>
    </source>
</evidence>
<dbReference type="AlphaFoldDB" id="A0A1H7M5A0"/>
<protein>
    <submittedName>
        <fullName evidence="8">Putative flippase GtrA (Transmembrane translocase of bactoprenol-linked glucose)</fullName>
    </submittedName>
</protein>
<proteinExistence type="inferred from homology"/>
<dbReference type="EMBL" id="FNZR01000003">
    <property type="protein sequence ID" value="SEL06393.1"/>
    <property type="molecule type" value="Genomic_DNA"/>
</dbReference>
<feature type="transmembrane region" description="Helical" evidence="6">
    <location>
        <begin position="79"/>
        <end position="97"/>
    </location>
</feature>
<evidence type="ECO:0000313" key="9">
    <source>
        <dbReference type="Proteomes" id="UP000198916"/>
    </source>
</evidence>
<dbReference type="GO" id="GO:0005886">
    <property type="term" value="C:plasma membrane"/>
    <property type="evidence" value="ECO:0007669"/>
    <property type="project" value="TreeGrafter"/>
</dbReference>
<dbReference type="Pfam" id="PF04138">
    <property type="entry name" value="GtrA_DPMS_TM"/>
    <property type="match status" value="1"/>
</dbReference>
<feature type="transmembrane region" description="Helical" evidence="6">
    <location>
        <begin position="41"/>
        <end position="59"/>
    </location>
</feature>
<comment type="similarity">
    <text evidence="2">Belongs to the GtrA family.</text>
</comment>
<dbReference type="InterPro" id="IPR051401">
    <property type="entry name" value="GtrA_CellWall_Glycosyl"/>
</dbReference>
<accession>A0A1H7M5A0</accession>
<evidence type="ECO:0000256" key="4">
    <source>
        <dbReference type="ARBA" id="ARBA00022989"/>
    </source>
</evidence>
<sequence>MVFDSEFFAKFLRFGVVGLSGVVVDFGVTWVCKEKFRFPKYLANSLGFCVATVNNYLLNKYWTFKVFGNQGLFLEFSKFVGFALVGLLINNLVLFILHGRSKLNFYLAKLIAIAIVSVWNFLGNYMYTFSA</sequence>
<organism evidence="8 9">
    <name type="scientific">Parapedobacter koreensis</name>
    <dbReference type="NCBI Taxonomy" id="332977"/>
    <lineage>
        <taxon>Bacteria</taxon>
        <taxon>Pseudomonadati</taxon>
        <taxon>Bacteroidota</taxon>
        <taxon>Sphingobacteriia</taxon>
        <taxon>Sphingobacteriales</taxon>
        <taxon>Sphingobacteriaceae</taxon>
        <taxon>Parapedobacter</taxon>
    </lineage>
</organism>
<dbReference type="Proteomes" id="UP000198916">
    <property type="component" value="Unassembled WGS sequence"/>
</dbReference>
<keyword evidence="3 6" id="KW-0812">Transmembrane</keyword>
<dbReference type="RefSeq" id="WP_090604896.1">
    <property type="nucleotide sequence ID" value="NZ_FNZR01000003.1"/>
</dbReference>
<comment type="subcellular location">
    <subcellularLocation>
        <location evidence="1">Membrane</location>
        <topology evidence="1">Multi-pass membrane protein</topology>
    </subcellularLocation>
</comment>
<dbReference type="PANTHER" id="PTHR38459:SF1">
    <property type="entry name" value="PROPHAGE BACTOPRENOL-LINKED GLUCOSE TRANSLOCASE HOMOLOG"/>
    <property type="match status" value="1"/>
</dbReference>
<evidence type="ECO:0000256" key="6">
    <source>
        <dbReference type="SAM" id="Phobius"/>
    </source>
</evidence>
<dbReference type="InterPro" id="IPR007267">
    <property type="entry name" value="GtrA_DPMS_TM"/>
</dbReference>
<keyword evidence="9" id="KW-1185">Reference proteome</keyword>